<dbReference type="InterPro" id="IPR012910">
    <property type="entry name" value="Plug_dom"/>
</dbReference>
<proteinExistence type="inferred from homology"/>
<evidence type="ECO:0000256" key="8">
    <source>
        <dbReference type="SAM" id="SignalP"/>
    </source>
</evidence>
<evidence type="ECO:0000256" key="2">
    <source>
        <dbReference type="ARBA" id="ARBA00022448"/>
    </source>
</evidence>
<name>A0A1A9I1R0_9BACT</name>
<dbReference type="InterPro" id="IPR036942">
    <property type="entry name" value="Beta-barrel_TonB_sf"/>
</dbReference>
<keyword evidence="6 7" id="KW-0998">Cell outer membrane</keyword>
<keyword evidence="3 7" id="KW-1134">Transmembrane beta strand</keyword>
<dbReference type="SUPFAM" id="SSF56935">
    <property type="entry name" value="Porins"/>
    <property type="match status" value="1"/>
</dbReference>
<accession>A0A1A9I1R0</accession>
<dbReference type="SUPFAM" id="SSF49464">
    <property type="entry name" value="Carboxypeptidase regulatory domain-like"/>
    <property type="match status" value="1"/>
</dbReference>
<dbReference type="Gene3D" id="2.170.130.10">
    <property type="entry name" value="TonB-dependent receptor, plug domain"/>
    <property type="match status" value="1"/>
</dbReference>
<gene>
    <name evidence="10" type="ORF">A8C56_11925</name>
</gene>
<evidence type="ECO:0000313" key="10">
    <source>
        <dbReference type="EMBL" id="ANH81588.1"/>
    </source>
</evidence>
<feature type="domain" description="TonB-dependent receptor plug" evidence="9">
    <location>
        <begin position="123"/>
        <end position="231"/>
    </location>
</feature>
<dbReference type="STRING" id="1176587.A8C56_11925"/>
<dbReference type="AlphaFoldDB" id="A0A1A9I1R0"/>
<feature type="chain" id="PRO_5008389731" evidence="8">
    <location>
        <begin position="29"/>
        <end position="985"/>
    </location>
</feature>
<dbReference type="KEGG" id="nia:A8C56_11925"/>
<dbReference type="Pfam" id="PF07715">
    <property type="entry name" value="Plug"/>
    <property type="match status" value="1"/>
</dbReference>
<feature type="signal peptide" evidence="8">
    <location>
        <begin position="1"/>
        <end position="28"/>
    </location>
</feature>
<dbReference type="PROSITE" id="PS52016">
    <property type="entry name" value="TONB_DEPENDENT_REC_3"/>
    <property type="match status" value="1"/>
</dbReference>
<keyword evidence="2 7" id="KW-0813">Transport</keyword>
<dbReference type="NCBIfam" id="TIGR04056">
    <property type="entry name" value="OMP_RagA_SusC"/>
    <property type="match status" value="1"/>
</dbReference>
<dbReference type="InterPro" id="IPR008969">
    <property type="entry name" value="CarboxyPept-like_regulatory"/>
</dbReference>
<dbReference type="InterPro" id="IPR023997">
    <property type="entry name" value="TonB-dep_OMP_SusC/RagA_CS"/>
</dbReference>
<keyword evidence="8" id="KW-0732">Signal</keyword>
<evidence type="ECO:0000313" key="11">
    <source>
        <dbReference type="Proteomes" id="UP000077667"/>
    </source>
</evidence>
<keyword evidence="5 7" id="KW-0472">Membrane</keyword>
<evidence type="ECO:0000256" key="1">
    <source>
        <dbReference type="ARBA" id="ARBA00004571"/>
    </source>
</evidence>
<reference evidence="10 11" key="1">
    <citation type="submission" date="2016-05" db="EMBL/GenBank/DDBJ databases">
        <title>Niabella ginsenosidivorans BS26 whole genome sequencing.</title>
        <authorList>
            <person name="Im W.T."/>
            <person name="Siddiqi M.Z."/>
        </authorList>
    </citation>
    <scope>NUCLEOTIDE SEQUENCE [LARGE SCALE GENOMIC DNA]</scope>
    <source>
        <strain evidence="10 11">BS26</strain>
    </source>
</reference>
<evidence type="ECO:0000256" key="6">
    <source>
        <dbReference type="ARBA" id="ARBA00023237"/>
    </source>
</evidence>
<dbReference type="GO" id="GO:0009279">
    <property type="term" value="C:cell outer membrane"/>
    <property type="evidence" value="ECO:0007669"/>
    <property type="project" value="UniProtKB-SubCell"/>
</dbReference>
<evidence type="ECO:0000256" key="5">
    <source>
        <dbReference type="ARBA" id="ARBA00023136"/>
    </source>
</evidence>
<dbReference type="Pfam" id="PF13715">
    <property type="entry name" value="CarbopepD_reg_2"/>
    <property type="match status" value="1"/>
</dbReference>
<dbReference type="Gene3D" id="2.40.170.20">
    <property type="entry name" value="TonB-dependent receptor, beta-barrel domain"/>
    <property type="match status" value="1"/>
</dbReference>
<evidence type="ECO:0000256" key="3">
    <source>
        <dbReference type="ARBA" id="ARBA00022452"/>
    </source>
</evidence>
<protein>
    <submittedName>
        <fullName evidence="10">SusC/RagA family TonB-linked outer membrane protein</fullName>
    </submittedName>
</protein>
<evidence type="ECO:0000256" key="4">
    <source>
        <dbReference type="ARBA" id="ARBA00022692"/>
    </source>
</evidence>
<dbReference type="Gene3D" id="2.60.40.1120">
    <property type="entry name" value="Carboxypeptidase-like, regulatory domain"/>
    <property type="match status" value="1"/>
</dbReference>
<evidence type="ECO:0000259" key="9">
    <source>
        <dbReference type="Pfam" id="PF07715"/>
    </source>
</evidence>
<sequence>MKHFYQKMMGLMTVLLLSSAFLSNFSYAQTGIRVTGVVTDETNMPLTGVSITIPERTGGTLTDVNGNFSITVPDEQSVLQFTYTGFTTQERKVGSTRNFKIAMQADSRSLNEVVVVGYGTQKRKDITGAVVSVDRKRLENLPNTNISQALEGAVPGLTVTQTAGGAEGNSNTLLIRGKRSITASNNPLLILDGIPYNGSLTDLNPSDVENIEILKDASAAGIYGSRGANGVILVTTKKGRSGKPVISYNGSYGIEKMGMVPRVLSPTEFYNFKKERNPSTITLSEQEIYDSGNFPNYLQLATRTGSRNQQNISVSGGGNHSRFYVSADYLDVAGIAINDHFRRVSTKANIDVDITKWLSFGTTNTLTYDDRSGLSPTFTGDYSVITFNPLTSPYNPDGSLTIYPWPETVYYANPLAPTLASNSNHTYSIFNTSYAVIRFPVKGLSYRINTGIRYASAQNNTYYGRNTKTGLENQGSATTDASLDLDYTIENLLYYNRIFGKHKIDFTGLYSLENNRSTDNTLKSSGFPNDVLTWYQANVALKLVPSSDYSNRTLLSQMGRLNYSYNEKYMVTLTTRRDGSSAFGENRKYGFFPMASLGWNISSEPFMKEITFVTNLKLRVSCGKNGNQAVSPYNTLAGLTTRSYVNGVNPAPGYIPTKLADKTLHWETTKTFNTGLDFDLFRERITGSIDVYSARTYDLLLRRSVSTISGVSSIVQNIGKTANKGIDLGINSINIKTKAFSWSSNITFSLNRNKIVDLYGNGQNDTLNNWFIGHPIDNNFSYKYGGVWQLTDDVSQSPQPNTQPGYAKVVDINGDGKITGSDRTLLPGVQPAFTYGLGNTFEYHNWSLYVFVNGVQGVTKQNNTLYDAVNTAVEKNTFAKNYWTPTNPTNEYYANANIPENYNPNIYGVRIFQNASYLRVRDIILTCSLPAGFQKNIGTSRCKVYLEARNLFTITPWKGFDPELSSSTEGIPLQKEFVFGINVSL</sequence>
<dbReference type="InterPro" id="IPR037066">
    <property type="entry name" value="Plug_dom_sf"/>
</dbReference>
<dbReference type="NCBIfam" id="TIGR04057">
    <property type="entry name" value="SusC_RagA_signa"/>
    <property type="match status" value="1"/>
</dbReference>
<dbReference type="Proteomes" id="UP000077667">
    <property type="component" value="Chromosome"/>
</dbReference>
<dbReference type="EMBL" id="CP015772">
    <property type="protein sequence ID" value="ANH81588.1"/>
    <property type="molecule type" value="Genomic_DNA"/>
</dbReference>
<dbReference type="RefSeq" id="WP_067756176.1">
    <property type="nucleotide sequence ID" value="NZ_CP015772.1"/>
</dbReference>
<evidence type="ECO:0000256" key="7">
    <source>
        <dbReference type="PROSITE-ProRule" id="PRU01360"/>
    </source>
</evidence>
<dbReference type="InterPro" id="IPR023996">
    <property type="entry name" value="TonB-dep_OMP_SusC/RagA"/>
</dbReference>
<keyword evidence="4 7" id="KW-0812">Transmembrane</keyword>
<dbReference type="InterPro" id="IPR039426">
    <property type="entry name" value="TonB-dep_rcpt-like"/>
</dbReference>
<comment type="similarity">
    <text evidence="7">Belongs to the TonB-dependent receptor family.</text>
</comment>
<keyword evidence="11" id="KW-1185">Reference proteome</keyword>
<dbReference type="OrthoDB" id="9768177at2"/>
<comment type="subcellular location">
    <subcellularLocation>
        <location evidence="1 7">Cell outer membrane</location>
        <topology evidence="1 7">Multi-pass membrane protein</topology>
    </subcellularLocation>
</comment>
<organism evidence="10 11">
    <name type="scientific">Niabella ginsenosidivorans</name>
    <dbReference type="NCBI Taxonomy" id="1176587"/>
    <lineage>
        <taxon>Bacteria</taxon>
        <taxon>Pseudomonadati</taxon>
        <taxon>Bacteroidota</taxon>
        <taxon>Chitinophagia</taxon>
        <taxon>Chitinophagales</taxon>
        <taxon>Chitinophagaceae</taxon>
        <taxon>Niabella</taxon>
    </lineage>
</organism>